<evidence type="ECO:0000313" key="1">
    <source>
        <dbReference type="EMBL" id="CAA0384219.1"/>
    </source>
</evidence>
<sequence>MADFEKMFSPTLEIETQKLHVSSSSLISNRNPNKSPVVTPRNADFSSPVVAPFSGGRCSTRRYLVSGGGVAASSLSNEGYFFSGGDCAVGFGCTNDSEEFASSPVSPAAVNSGGRSCPMV</sequence>
<protein>
    <submittedName>
        <fullName evidence="1">Uncharacterized protein</fullName>
    </submittedName>
</protein>
<organism evidence="1 2">
    <name type="scientific">Arabidopsis thaliana</name>
    <name type="common">Mouse-ear cress</name>
    <dbReference type="NCBI Taxonomy" id="3702"/>
    <lineage>
        <taxon>Eukaryota</taxon>
        <taxon>Viridiplantae</taxon>
        <taxon>Streptophyta</taxon>
        <taxon>Embryophyta</taxon>
        <taxon>Tracheophyta</taxon>
        <taxon>Spermatophyta</taxon>
        <taxon>Magnoliopsida</taxon>
        <taxon>eudicotyledons</taxon>
        <taxon>Gunneridae</taxon>
        <taxon>Pentapetalae</taxon>
        <taxon>rosids</taxon>
        <taxon>malvids</taxon>
        <taxon>Brassicales</taxon>
        <taxon>Brassicaceae</taxon>
        <taxon>Camelineae</taxon>
        <taxon>Arabidopsis</taxon>
    </lineage>
</organism>
<accession>A0A5S9XHK3</accession>
<gene>
    <name evidence="1" type="ORF">C24_LOCUS14410</name>
</gene>
<reference evidence="1 2" key="1">
    <citation type="submission" date="2019-12" db="EMBL/GenBank/DDBJ databases">
        <authorList>
            <person name="Jiao W.-B."/>
            <person name="Schneeberger K."/>
        </authorList>
    </citation>
    <scope>NUCLEOTIDE SEQUENCE [LARGE SCALE GENOMIC DNA]</scope>
    <source>
        <strain evidence="2">cv. C24</strain>
    </source>
</reference>
<dbReference type="Proteomes" id="UP000434276">
    <property type="component" value="Unassembled WGS sequence"/>
</dbReference>
<evidence type="ECO:0000313" key="2">
    <source>
        <dbReference type="Proteomes" id="UP000434276"/>
    </source>
</evidence>
<name>A0A5S9XHK3_ARATH</name>
<dbReference type="AlphaFoldDB" id="A0A5S9XHK3"/>
<dbReference type="EMBL" id="CACSHJ010000089">
    <property type="protein sequence ID" value="CAA0384219.1"/>
    <property type="molecule type" value="Genomic_DNA"/>
</dbReference>
<proteinExistence type="predicted"/>